<keyword evidence="1 6" id="KW-0645">Protease</keyword>
<dbReference type="CDD" id="cd07331">
    <property type="entry name" value="M48C_Oma1_like"/>
    <property type="match status" value="1"/>
</dbReference>
<feature type="signal peptide" evidence="7">
    <location>
        <begin position="1"/>
        <end position="17"/>
    </location>
</feature>
<name>Q1H055_METFK</name>
<evidence type="ECO:0000259" key="8">
    <source>
        <dbReference type="Pfam" id="PF01435"/>
    </source>
</evidence>
<dbReference type="Gene3D" id="3.30.2010.10">
    <property type="entry name" value="Metalloproteases ('zincins'), catalytic domain"/>
    <property type="match status" value="1"/>
</dbReference>
<keyword evidence="7" id="KW-0732">Signal</keyword>
<dbReference type="OrthoDB" id="9810445at2"/>
<keyword evidence="5 6" id="KW-0482">Metalloprotease</keyword>
<dbReference type="Pfam" id="PF01435">
    <property type="entry name" value="Peptidase_M48"/>
    <property type="match status" value="1"/>
</dbReference>
<evidence type="ECO:0000256" key="4">
    <source>
        <dbReference type="ARBA" id="ARBA00022833"/>
    </source>
</evidence>
<evidence type="ECO:0000256" key="7">
    <source>
        <dbReference type="SAM" id="SignalP"/>
    </source>
</evidence>
<dbReference type="EMBL" id="CP000284">
    <property type="protein sequence ID" value="ABE50132.1"/>
    <property type="molecule type" value="Genomic_DNA"/>
</dbReference>
<evidence type="ECO:0000256" key="6">
    <source>
        <dbReference type="RuleBase" id="RU003983"/>
    </source>
</evidence>
<dbReference type="PANTHER" id="PTHR22726">
    <property type="entry name" value="METALLOENDOPEPTIDASE OMA1"/>
    <property type="match status" value="1"/>
</dbReference>
<dbReference type="InterPro" id="IPR051156">
    <property type="entry name" value="Mito/Outer_Membr_Metalloprot"/>
</dbReference>
<comment type="similarity">
    <text evidence="6">Belongs to the peptidase M48 family.</text>
</comment>
<sequence length="280" mass="30451">MKSIRLILMTLALLQLASCTTISTTSSGNVGVNRKQYVGLVTEEEAVQQSALAYQQTVKDAQAKKLLNTDSAETRRVRNIANKLIAHVGVFRPDAPNWKWEVNVQESKEINAYCMAGGKIMVYTGLLDQIKPTDDELAAVMGHEIAHALREHVRERMSRAKAQQYGLLGLAAVVGLSSKNADNALQTLALGGTVAALALTLPNSRTAEHEADQIGLELAARAGYDPNAALSLWQKMSAVGGEKPPEILSTHPSDESRMADIKRLIPAVMPLYEQAKKQRQ</sequence>
<organism evidence="9 10">
    <name type="scientific">Methylobacillus flagellatus (strain ATCC 51484 / DSM 6875 / VKM B-1610 / KT)</name>
    <dbReference type="NCBI Taxonomy" id="265072"/>
    <lineage>
        <taxon>Bacteria</taxon>
        <taxon>Pseudomonadati</taxon>
        <taxon>Pseudomonadota</taxon>
        <taxon>Betaproteobacteria</taxon>
        <taxon>Nitrosomonadales</taxon>
        <taxon>Methylophilaceae</taxon>
        <taxon>Methylobacillus</taxon>
    </lineage>
</organism>
<reference evidence="9 10" key="1">
    <citation type="submission" date="2006-03" db="EMBL/GenBank/DDBJ databases">
        <title>Complete sequence of Methylobacillus flagellatus KT.</title>
        <authorList>
            <consortium name="US DOE Joint Genome Institute"/>
            <person name="Copeland A."/>
            <person name="Lucas S."/>
            <person name="Lapidus A."/>
            <person name="Barry K."/>
            <person name="Detter J.C."/>
            <person name="Glavina del Rio T."/>
            <person name="Hammon N."/>
            <person name="Israni S."/>
            <person name="Dalin E."/>
            <person name="Tice H."/>
            <person name="Pitluck S."/>
            <person name="Brettin T."/>
            <person name="Bruce D."/>
            <person name="Han C."/>
            <person name="Tapia R."/>
            <person name="Saunders E."/>
            <person name="Gilna P."/>
            <person name="Schmutz J."/>
            <person name="Larimer F."/>
            <person name="Land M."/>
            <person name="Kyrpides N."/>
            <person name="Anderson I."/>
            <person name="Richardson P."/>
        </authorList>
    </citation>
    <scope>NUCLEOTIDE SEQUENCE [LARGE SCALE GENOMIC DNA]</scope>
    <source>
        <strain evidence="10">KT / ATCC 51484 / DSM 6875</strain>
    </source>
</reference>
<feature type="chain" id="PRO_5004189813" evidence="7">
    <location>
        <begin position="18"/>
        <end position="280"/>
    </location>
</feature>
<proteinExistence type="inferred from homology"/>
<evidence type="ECO:0000256" key="5">
    <source>
        <dbReference type="ARBA" id="ARBA00023049"/>
    </source>
</evidence>
<accession>Q1H055</accession>
<comment type="cofactor">
    <cofactor evidence="6">
        <name>Zn(2+)</name>
        <dbReference type="ChEBI" id="CHEBI:29105"/>
    </cofactor>
    <text evidence="6">Binds 1 zinc ion per subunit.</text>
</comment>
<dbReference type="PANTHER" id="PTHR22726:SF1">
    <property type="entry name" value="METALLOENDOPEPTIDASE OMA1, MITOCHONDRIAL"/>
    <property type="match status" value="1"/>
</dbReference>
<dbReference type="InterPro" id="IPR001915">
    <property type="entry name" value="Peptidase_M48"/>
</dbReference>
<dbReference type="KEGG" id="mfa:Mfla_1865"/>
<keyword evidence="2" id="KW-0479">Metal-binding</keyword>
<dbReference type="AlphaFoldDB" id="Q1H055"/>
<gene>
    <name evidence="9" type="ordered locus">Mfla_1865</name>
</gene>
<dbReference type="GO" id="GO:0004222">
    <property type="term" value="F:metalloendopeptidase activity"/>
    <property type="evidence" value="ECO:0007669"/>
    <property type="project" value="InterPro"/>
</dbReference>
<evidence type="ECO:0000256" key="3">
    <source>
        <dbReference type="ARBA" id="ARBA00022801"/>
    </source>
</evidence>
<evidence type="ECO:0000256" key="2">
    <source>
        <dbReference type="ARBA" id="ARBA00022723"/>
    </source>
</evidence>
<dbReference type="GO" id="GO:0046872">
    <property type="term" value="F:metal ion binding"/>
    <property type="evidence" value="ECO:0007669"/>
    <property type="project" value="UniProtKB-KW"/>
</dbReference>
<dbReference type="Proteomes" id="UP000002440">
    <property type="component" value="Chromosome"/>
</dbReference>
<evidence type="ECO:0000313" key="9">
    <source>
        <dbReference type="EMBL" id="ABE50132.1"/>
    </source>
</evidence>
<keyword evidence="4 6" id="KW-0862">Zinc</keyword>
<evidence type="ECO:0000256" key="1">
    <source>
        <dbReference type="ARBA" id="ARBA00022670"/>
    </source>
</evidence>
<protein>
    <submittedName>
        <fullName evidence="9">Peptidase M48, Ste24p</fullName>
    </submittedName>
</protein>
<dbReference type="GO" id="GO:0051603">
    <property type="term" value="P:proteolysis involved in protein catabolic process"/>
    <property type="evidence" value="ECO:0007669"/>
    <property type="project" value="TreeGrafter"/>
</dbReference>
<evidence type="ECO:0000313" key="10">
    <source>
        <dbReference type="Proteomes" id="UP000002440"/>
    </source>
</evidence>
<keyword evidence="10" id="KW-1185">Reference proteome</keyword>
<dbReference type="eggNOG" id="COG0501">
    <property type="taxonomic scope" value="Bacteria"/>
</dbReference>
<dbReference type="RefSeq" id="WP_011480086.1">
    <property type="nucleotide sequence ID" value="NC_007947.1"/>
</dbReference>
<dbReference type="HOGENOM" id="CLU_029002_5_0_4"/>
<feature type="domain" description="Peptidase M48" evidence="8">
    <location>
        <begin position="72"/>
        <end position="263"/>
    </location>
</feature>
<dbReference type="STRING" id="265072.Mfla_1865"/>
<dbReference type="GO" id="GO:0016020">
    <property type="term" value="C:membrane"/>
    <property type="evidence" value="ECO:0007669"/>
    <property type="project" value="TreeGrafter"/>
</dbReference>
<keyword evidence="3 6" id="KW-0378">Hydrolase</keyword>